<comment type="caution">
    <text evidence="11">The sequence shown here is derived from an EMBL/GenBank/DDBJ whole genome shotgun (WGS) entry which is preliminary data.</text>
</comment>
<feature type="binding site" evidence="10">
    <location>
        <begin position="131"/>
        <end position="132"/>
    </location>
    <ligand>
        <name>NADP(+)</name>
        <dbReference type="ChEBI" id="CHEBI:58349"/>
    </ligand>
</feature>
<evidence type="ECO:0000256" key="5">
    <source>
        <dbReference type="ARBA" id="ARBA00022827"/>
    </source>
</evidence>
<keyword evidence="5 9" id="KW-0274">FAD</keyword>
<evidence type="ECO:0000256" key="8">
    <source>
        <dbReference type="ARBA" id="ARBA00048933"/>
    </source>
</evidence>
<comment type="catalytic activity">
    <reaction evidence="8">
        <text>2 reduced [adrenodoxin] + NADP(+) + H(+) = 2 oxidized [adrenodoxin] + NADPH</text>
        <dbReference type="Rhea" id="RHEA:42312"/>
        <dbReference type="Rhea" id="RHEA-COMP:9998"/>
        <dbReference type="Rhea" id="RHEA-COMP:9999"/>
        <dbReference type="ChEBI" id="CHEBI:15378"/>
        <dbReference type="ChEBI" id="CHEBI:33737"/>
        <dbReference type="ChEBI" id="CHEBI:33738"/>
        <dbReference type="ChEBI" id="CHEBI:57783"/>
        <dbReference type="ChEBI" id="CHEBI:58349"/>
        <dbReference type="EC" id="1.18.1.6"/>
    </reaction>
</comment>
<comment type="cofactor">
    <cofactor evidence="1 9">
        <name>FAD</name>
        <dbReference type="ChEBI" id="CHEBI:57692"/>
    </cofactor>
</comment>
<evidence type="ECO:0000256" key="1">
    <source>
        <dbReference type="ARBA" id="ARBA00001974"/>
    </source>
</evidence>
<comment type="similarity">
    <text evidence="2">Belongs to the ferredoxin--NADP reductase type 1 family.</text>
</comment>
<protein>
    <recommendedName>
        <fullName evidence="3">adrenodoxin-NADP(+) reductase</fullName>
        <ecNumber evidence="3">1.18.1.6</ecNumber>
    </recommendedName>
</protein>
<proteinExistence type="inferred from homology"/>
<evidence type="ECO:0000256" key="6">
    <source>
        <dbReference type="ARBA" id="ARBA00022857"/>
    </source>
</evidence>
<dbReference type="InterPro" id="IPR021163">
    <property type="entry name" value="Ferredox_Rdtase_adrenod"/>
</dbReference>
<evidence type="ECO:0000256" key="7">
    <source>
        <dbReference type="ARBA" id="ARBA00023002"/>
    </source>
</evidence>
<name>A0AAD9MK20_PROWI</name>
<dbReference type="InterPro" id="IPR055275">
    <property type="entry name" value="Ferredox_Rdtase"/>
</dbReference>
<evidence type="ECO:0000256" key="2">
    <source>
        <dbReference type="ARBA" id="ARBA00008312"/>
    </source>
</evidence>
<feature type="binding site" evidence="9">
    <location>
        <position position="15"/>
    </location>
    <ligand>
        <name>FAD</name>
        <dbReference type="ChEBI" id="CHEBI:57692"/>
    </ligand>
</feature>
<accession>A0AAD9MK20</accession>
<evidence type="ECO:0000256" key="4">
    <source>
        <dbReference type="ARBA" id="ARBA00022630"/>
    </source>
</evidence>
<gene>
    <name evidence="11" type="ORF">QBZ16_004230</name>
</gene>
<organism evidence="11 12">
    <name type="scientific">Prototheca wickerhamii</name>
    <dbReference type="NCBI Taxonomy" id="3111"/>
    <lineage>
        <taxon>Eukaryota</taxon>
        <taxon>Viridiplantae</taxon>
        <taxon>Chlorophyta</taxon>
        <taxon>core chlorophytes</taxon>
        <taxon>Trebouxiophyceae</taxon>
        <taxon>Chlorellales</taxon>
        <taxon>Chlorellaceae</taxon>
        <taxon>Prototheca</taxon>
    </lineage>
</organism>
<dbReference type="SUPFAM" id="SSF51905">
    <property type="entry name" value="FAD/NAD(P)-binding domain"/>
    <property type="match status" value="1"/>
</dbReference>
<evidence type="ECO:0000256" key="9">
    <source>
        <dbReference type="PIRSR" id="PIRSR000362-1"/>
    </source>
</evidence>
<dbReference type="EMBL" id="JASFZW010000006">
    <property type="protein sequence ID" value="KAK2077385.1"/>
    <property type="molecule type" value="Genomic_DNA"/>
</dbReference>
<dbReference type="Gene3D" id="3.50.50.60">
    <property type="entry name" value="FAD/NAD(P)-binding domain"/>
    <property type="match status" value="1"/>
</dbReference>
<feature type="binding site" evidence="10">
    <location>
        <position position="143"/>
    </location>
    <ligand>
        <name>NADP(+)</name>
        <dbReference type="ChEBI" id="CHEBI:58349"/>
    </ligand>
</feature>
<dbReference type="AlphaFoldDB" id="A0AAD9MK20"/>
<dbReference type="Gene3D" id="3.40.50.720">
    <property type="entry name" value="NAD(P)-binding Rossmann-like Domain"/>
    <property type="match status" value="1"/>
</dbReference>
<keyword evidence="6 10" id="KW-0521">NADP</keyword>
<evidence type="ECO:0000313" key="12">
    <source>
        <dbReference type="Proteomes" id="UP001255856"/>
    </source>
</evidence>
<dbReference type="PANTHER" id="PTHR48467:SF1">
    <property type="entry name" value="GLUTAMATE SYNTHASE 1 [NADH], CHLOROPLASTIC-LIKE"/>
    <property type="match status" value="1"/>
</dbReference>
<feature type="binding site" evidence="9">
    <location>
        <begin position="333"/>
        <end position="335"/>
    </location>
    <ligand>
        <name>FAD</name>
        <dbReference type="ChEBI" id="CHEBI:57692"/>
    </ligand>
</feature>
<sequence>MANDKRLAFFGNVRLGTDVQLEELRARYHSVVLAYGAESDRHLNVPGEDLPGVLSAREFVWWYNGHPAHQGLPVDLRSVRSVAIVGLGNVALDCARVLLQSPERLGRTDITQAALDQLRGSAVREVHIIGRRGPVQASFTPKELRELLSLPGLAVHVHPPGVLRSESLETELELAGSRIKKRVLEVLRKGASGAGVKAGEGDGAGRATDAGPKELHLRFLSSPTRIEATDSSTESAPNLDLILERQRLEVSPVTGESIPVGTAELEALPVQLILKSIGYRSLPVPGLPFDARRGVVPNHMGQVLEEDAEGEPSEPRPVPGLFVCGWLGRGPTGIIGTNLIDAEQTVESMVRASESWPGPSAGPGIGELLRERGVRFVPWQGWEAIDRAEVEAGEQLGKPREKMVDLAAMVKVGTT</sequence>
<keyword evidence="7" id="KW-0560">Oxidoreductase</keyword>
<keyword evidence="12" id="KW-1185">Reference proteome</keyword>
<evidence type="ECO:0000256" key="3">
    <source>
        <dbReference type="ARBA" id="ARBA00013219"/>
    </source>
</evidence>
<feature type="binding site" evidence="9">
    <location>
        <position position="326"/>
    </location>
    <ligand>
        <name>FAD</name>
        <dbReference type="ChEBI" id="CHEBI:57692"/>
    </ligand>
</feature>
<dbReference type="EC" id="1.18.1.6" evidence="3"/>
<dbReference type="PANTHER" id="PTHR48467">
    <property type="entry name" value="GLUTAMATE SYNTHASE 1 [NADH], CHLOROPLASTIC-LIKE"/>
    <property type="match status" value="1"/>
</dbReference>
<feature type="binding site" evidence="10">
    <location>
        <position position="333"/>
    </location>
    <ligand>
        <name>NADP(+)</name>
        <dbReference type="ChEBI" id="CHEBI:58349"/>
    </ligand>
</feature>
<evidence type="ECO:0000313" key="11">
    <source>
        <dbReference type="EMBL" id="KAK2077385.1"/>
    </source>
</evidence>
<evidence type="ECO:0000256" key="10">
    <source>
        <dbReference type="PIRSR" id="PIRSR000362-2"/>
    </source>
</evidence>
<dbReference type="InterPro" id="IPR036188">
    <property type="entry name" value="FAD/NAD-bd_sf"/>
</dbReference>
<dbReference type="PIRSF" id="PIRSF000362">
    <property type="entry name" value="FNR"/>
    <property type="match status" value="1"/>
</dbReference>
<dbReference type="Proteomes" id="UP001255856">
    <property type="component" value="Unassembled WGS sequence"/>
</dbReference>
<dbReference type="GO" id="GO:0016491">
    <property type="term" value="F:oxidoreductase activity"/>
    <property type="evidence" value="ECO:0007669"/>
    <property type="project" value="UniProtKB-KW"/>
</dbReference>
<reference evidence="11" key="1">
    <citation type="submission" date="2021-01" db="EMBL/GenBank/DDBJ databases">
        <authorList>
            <person name="Eckstrom K.M.E."/>
        </authorList>
    </citation>
    <scope>NUCLEOTIDE SEQUENCE</scope>
    <source>
        <strain evidence="11">UVCC 0001</strain>
    </source>
</reference>
<keyword evidence="4" id="KW-0285">Flavoprotein</keyword>